<name>A0A087DMW6_9BIFI</name>
<evidence type="ECO:0000313" key="4">
    <source>
        <dbReference type="Proteomes" id="UP000029004"/>
    </source>
</evidence>
<sequence>MSKNTTIYDAQIKAAMRKLEQLKQQQAQEQHLLDIAPEVVKRLRGSEVHYEGTGDEILKKVIADIERLRELKREERSERARAAAARRAAKKNQAPDWLKSDAVNVVVDGCSDDDDPHADDYADMQAMLHEEAVQAAAAAEAAASDGDDADRPMSWDDIVGD</sequence>
<feature type="compositionally biased region" description="Low complexity" evidence="2">
    <location>
        <begin position="135"/>
        <end position="144"/>
    </location>
</feature>
<feature type="coiled-coil region" evidence="1">
    <location>
        <begin position="5"/>
        <end position="32"/>
    </location>
</feature>
<dbReference type="EMBL" id="JGZP01000014">
    <property type="protein sequence ID" value="KFI96866.1"/>
    <property type="molecule type" value="Genomic_DNA"/>
</dbReference>
<comment type="caution">
    <text evidence="3">The sequence shown here is derived from an EMBL/GenBank/DDBJ whole genome shotgun (WGS) entry which is preliminary data.</text>
</comment>
<evidence type="ECO:0000256" key="1">
    <source>
        <dbReference type="SAM" id="Coils"/>
    </source>
</evidence>
<accession>A0A087DMW6</accession>
<evidence type="ECO:0000313" key="3">
    <source>
        <dbReference type="EMBL" id="KFI96866.1"/>
    </source>
</evidence>
<evidence type="ECO:0000256" key="2">
    <source>
        <dbReference type="SAM" id="MobiDB-lite"/>
    </source>
</evidence>
<organism evidence="3 4">
    <name type="scientific">Bifidobacterium stellenboschense</name>
    <dbReference type="NCBI Taxonomy" id="762211"/>
    <lineage>
        <taxon>Bacteria</taxon>
        <taxon>Bacillati</taxon>
        <taxon>Actinomycetota</taxon>
        <taxon>Actinomycetes</taxon>
        <taxon>Bifidobacteriales</taxon>
        <taxon>Bifidobacteriaceae</taxon>
        <taxon>Bifidobacterium</taxon>
    </lineage>
</organism>
<dbReference type="Proteomes" id="UP000029004">
    <property type="component" value="Unassembled WGS sequence"/>
</dbReference>
<dbReference type="RefSeq" id="WP_034528687.1">
    <property type="nucleotide sequence ID" value="NZ_JGZP01000014.1"/>
</dbReference>
<dbReference type="AlphaFoldDB" id="A0A087DMW6"/>
<dbReference type="STRING" id="762211.BSTEL_1775"/>
<protein>
    <submittedName>
        <fullName evidence="3">Uncharacterized protein</fullName>
    </submittedName>
</protein>
<feature type="coiled-coil region" evidence="1">
    <location>
        <begin position="58"/>
        <end position="88"/>
    </location>
</feature>
<gene>
    <name evidence="3" type="ORF">BSTEL_1775</name>
</gene>
<keyword evidence="4" id="KW-1185">Reference proteome</keyword>
<proteinExistence type="predicted"/>
<feature type="region of interest" description="Disordered" evidence="2">
    <location>
        <begin position="135"/>
        <end position="161"/>
    </location>
</feature>
<keyword evidence="1" id="KW-0175">Coiled coil</keyword>
<reference evidence="3 4" key="1">
    <citation type="submission" date="2014-03" db="EMBL/GenBank/DDBJ databases">
        <title>Genomics of Bifidobacteria.</title>
        <authorList>
            <person name="Ventura M."/>
            <person name="Milani C."/>
            <person name="Lugli G.A."/>
        </authorList>
    </citation>
    <scope>NUCLEOTIDE SEQUENCE [LARGE SCALE GENOMIC DNA]</scope>
    <source>
        <strain evidence="3 4">DSM 23968</strain>
    </source>
</reference>